<dbReference type="AlphaFoldDB" id="A0A101GP84"/>
<dbReference type="InterPro" id="IPR027954">
    <property type="entry name" value="Transcobalamin-like_C"/>
</dbReference>
<dbReference type="Pfam" id="PF14478">
    <property type="entry name" value="DUF4430"/>
    <property type="match status" value="1"/>
</dbReference>
<organism evidence="3 4">
    <name type="scientific">Methanoculleus marisnigri</name>
    <dbReference type="NCBI Taxonomy" id="2198"/>
    <lineage>
        <taxon>Archaea</taxon>
        <taxon>Methanobacteriati</taxon>
        <taxon>Methanobacteriota</taxon>
        <taxon>Stenosarchaea group</taxon>
        <taxon>Methanomicrobia</taxon>
        <taxon>Methanomicrobiales</taxon>
        <taxon>Methanomicrobiaceae</taxon>
        <taxon>Methanoculleus</taxon>
    </lineage>
</organism>
<feature type="region of interest" description="Disordered" evidence="1">
    <location>
        <begin position="182"/>
        <end position="204"/>
    </location>
</feature>
<dbReference type="PATRIC" id="fig|2198.4.peg.1109"/>
<sequence length="447" mass="45461">VTAGVGAADYQLADGDVVTYWYGAWGSTPETAGAVVNITVSLPAPTPTPGGGGGGDDSSSSWITVTLESGTFNVTAANSGKTYTVDRRTALGALDAAGTPYTIDDSYYQEYGSLFLNSVNGRAGEGMKGWMYQVNGESPGAGANAYAVTNGDEVVFFWSEGMSSTPATSPDVISIRVVIPASSGDSGSSSSGDGSGVSGTITSGSGEPGAAPSFFLGLPAGAVIELGEWGQVFSFDTGRGNTSAERVTVSGNSFIIRRNGLTMVLAARNINEQDGRATGLIESVTASIEPVTANISTMGIVTASLDLNLTGIPGDGRIEISFNETPDPGAASAFHLATTENDEEIVSIAYTMTVTRTNLENGEDIAGAVIRMTVSPTWVEEHGGVDAVRIARSAEDGTYEILDTRLAGTDGNGNLIFEGISPGGLSVFGLLAVTAAPAAQGTPALTP</sequence>
<evidence type="ECO:0000259" key="2">
    <source>
        <dbReference type="Pfam" id="PF14478"/>
    </source>
</evidence>
<protein>
    <recommendedName>
        <fullName evidence="2">Transcobalamin-like C-terminal domain-containing protein</fullName>
    </recommendedName>
</protein>
<dbReference type="Proteomes" id="UP000054323">
    <property type="component" value="Unassembled WGS sequence"/>
</dbReference>
<proteinExistence type="predicted"/>
<feature type="non-terminal residue" evidence="3">
    <location>
        <position position="1"/>
    </location>
</feature>
<dbReference type="EMBL" id="LGGD01000085">
    <property type="protein sequence ID" value="KUK62039.1"/>
    <property type="molecule type" value="Genomic_DNA"/>
</dbReference>
<evidence type="ECO:0000313" key="3">
    <source>
        <dbReference type="EMBL" id="KUK62039.1"/>
    </source>
</evidence>
<reference evidence="4" key="1">
    <citation type="journal article" date="2015" name="MBio">
        <title>Genome-Resolved Metagenomic Analysis Reveals Roles for Candidate Phyla and Other Microbial Community Members in Biogeochemical Transformations in Oil Reservoirs.</title>
        <authorList>
            <person name="Hu P."/>
            <person name="Tom L."/>
            <person name="Singh A."/>
            <person name="Thomas B.C."/>
            <person name="Baker B.J."/>
            <person name="Piceno Y.M."/>
            <person name="Andersen G.L."/>
            <person name="Banfield J.F."/>
        </authorList>
    </citation>
    <scope>NUCLEOTIDE SEQUENCE [LARGE SCALE GENOMIC DNA]</scope>
</reference>
<accession>A0A101GP84</accession>
<comment type="caution">
    <text evidence="3">The sequence shown here is derived from an EMBL/GenBank/DDBJ whole genome shotgun (WGS) entry which is preliminary data.</text>
</comment>
<evidence type="ECO:0000256" key="1">
    <source>
        <dbReference type="SAM" id="MobiDB-lite"/>
    </source>
</evidence>
<gene>
    <name evidence="3" type="ORF">XD82_0829</name>
</gene>
<evidence type="ECO:0000313" key="4">
    <source>
        <dbReference type="Proteomes" id="UP000054323"/>
    </source>
</evidence>
<dbReference type="Gene3D" id="2.170.130.30">
    <property type="match status" value="1"/>
</dbReference>
<name>A0A101GP84_9EURY</name>
<feature type="domain" description="Transcobalamin-like C-terminal" evidence="2">
    <location>
        <begin position="89"/>
        <end position="159"/>
    </location>
</feature>